<evidence type="ECO:0000313" key="3">
    <source>
        <dbReference type="EMBL" id="MBO8469776.1"/>
    </source>
</evidence>
<dbReference type="PROSITE" id="PS50110">
    <property type="entry name" value="RESPONSE_REGULATORY"/>
    <property type="match status" value="1"/>
</dbReference>
<dbReference type="Gene3D" id="2.40.50.1020">
    <property type="entry name" value="LytTr DNA-binding domain"/>
    <property type="match status" value="1"/>
</dbReference>
<gene>
    <name evidence="3" type="ORF">IAA72_08335</name>
</gene>
<dbReference type="GO" id="GO:0000156">
    <property type="term" value="F:phosphorelay response regulator activity"/>
    <property type="evidence" value="ECO:0007669"/>
    <property type="project" value="InterPro"/>
</dbReference>
<name>A0A9D9ICN3_9SPIO</name>
<keyword evidence="1" id="KW-0597">Phosphoprotein</keyword>
<protein>
    <submittedName>
        <fullName evidence="3">Response regulator transcription factor</fullName>
    </submittedName>
</protein>
<comment type="caution">
    <text evidence="3">The sequence shown here is derived from an EMBL/GenBank/DDBJ whole genome shotgun (WGS) entry which is preliminary data.</text>
</comment>
<dbReference type="PANTHER" id="PTHR37299">
    <property type="entry name" value="TRANSCRIPTIONAL REGULATOR-RELATED"/>
    <property type="match status" value="1"/>
</dbReference>
<dbReference type="Pfam" id="PF00072">
    <property type="entry name" value="Response_reg"/>
    <property type="match status" value="1"/>
</dbReference>
<evidence type="ECO:0000256" key="1">
    <source>
        <dbReference type="PROSITE-ProRule" id="PRU00169"/>
    </source>
</evidence>
<feature type="modified residue" description="4-aspartylphosphate" evidence="1">
    <location>
        <position position="59"/>
    </location>
</feature>
<dbReference type="InterPro" id="IPR011006">
    <property type="entry name" value="CheY-like_superfamily"/>
</dbReference>
<evidence type="ECO:0000259" key="2">
    <source>
        <dbReference type="PROSITE" id="PS50110"/>
    </source>
</evidence>
<dbReference type="InterPro" id="IPR046947">
    <property type="entry name" value="LytR-like"/>
</dbReference>
<sequence length="241" mass="27589">MLSIAICDDQNIHLSIVRKALESYLDEKKLEADIHGYTSADALLSFIEEGNQCDVAILDICIPDMLGTDLAKEVRRLSPRTSIIFLSVSRDYAVEAFALGAVHYVLKPFSDSEFFEAMDRALVRNEKEKKLLLSLGNGIVESVDINTISYIESVAYRREVHTDTAVYEETRQTLHSLHERLEELSPGQFIQPYRGYIVNQDAIRTIMPDKIILHDGTAIIIKRGDFRRIRENFFSWTFNKK</sequence>
<dbReference type="InterPro" id="IPR001789">
    <property type="entry name" value="Sig_transdc_resp-reg_receiver"/>
</dbReference>
<feature type="domain" description="Response regulatory" evidence="2">
    <location>
        <begin position="3"/>
        <end position="122"/>
    </location>
</feature>
<proteinExistence type="predicted"/>
<dbReference type="GO" id="GO:0003677">
    <property type="term" value="F:DNA binding"/>
    <property type="evidence" value="ECO:0007669"/>
    <property type="project" value="InterPro"/>
</dbReference>
<dbReference type="Gene3D" id="3.40.50.2300">
    <property type="match status" value="1"/>
</dbReference>
<accession>A0A9D9ICN3</accession>
<organism evidence="3 4">
    <name type="scientific">Candidatus Ornithospirochaeta stercoravium</name>
    <dbReference type="NCBI Taxonomy" id="2840897"/>
    <lineage>
        <taxon>Bacteria</taxon>
        <taxon>Pseudomonadati</taxon>
        <taxon>Spirochaetota</taxon>
        <taxon>Spirochaetia</taxon>
        <taxon>Spirochaetales</taxon>
        <taxon>Spirochaetaceae</taxon>
        <taxon>Spirochaetaceae incertae sedis</taxon>
        <taxon>Candidatus Ornithospirochaeta</taxon>
    </lineage>
</organism>
<dbReference type="SMART" id="SM00850">
    <property type="entry name" value="LytTR"/>
    <property type="match status" value="1"/>
</dbReference>
<dbReference type="SUPFAM" id="SSF52172">
    <property type="entry name" value="CheY-like"/>
    <property type="match status" value="1"/>
</dbReference>
<dbReference type="EMBL" id="JADIMF010000140">
    <property type="protein sequence ID" value="MBO8469776.1"/>
    <property type="molecule type" value="Genomic_DNA"/>
</dbReference>
<dbReference type="Proteomes" id="UP000810292">
    <property type="component" value="Unassembled WGS sequence"/>
</dbReference>
<dbReference type="SMART" id="SM00448">
    <property type="entry name" value="REC"/>
    <property type="match status" value="1"/>
</dbReference>
<reference evidence="3" key="2">
    <citation type="journal article" date="2021" name="PeerJ">
        <title>Extensive microbial diversity within the chicken gut microbiome revealed by metagenomics and culture.</title>
        <authorList>
            <person name="Gilroy R."/>
            <person name="Ravi A."/>
            <person name="Getino M."/>
            <person name="Pursley I."/>
            <person name="Horton D.L."/>
            <person name="Alikhan N.F."/>
            <person name="Baker D."/>
            <person name="Gharbi K."/>
            <person name="Hall N."/>
            <person name="Watson M."/>
            <person name="Adriaenssens E.M."/>
            <person name="Foster-Nyarko E."/>
            <person name="Jarju S."/>
            <person name="Secka A."/>
            <person name="Antonio M."/>
            <person name="Oren A."/>
            <person name="Chaudhuri R.R."/>
            <person name="La Ragione R."/>
            <person name="Hildebrand F."/>
            <person name="Pallen M.J."/>
        </authorList>
    </citation>
    <scope>NUCLEOTIDE SEQUENCE</scope>
    <source>
        <strain evidence="3">14700</strain>
    </source>
</reference>
<dbReference type="InterPro" id="IPR007492">
    <property type="entry name" value="LytTR_DNA-bd_dom"/>
</dbReference>
<dbReference type="AlphaFoldDB" id="A0A9D9ICN3"/>
<dbReference type="Pfam" id="PF04397">
    <property type="entry name" value="LytTR"/>
    <property type="match status" value="1"/>
</dbReference>
<evidence type="ECO:0000313" key="4">
    <source>
        <dbReference type="Proteomes" id="UP000810292"/>
    </source>
</evidence>
<reference evidence="3" key="1">
    <citation type="submission" date="2020-10" db="EMBL/GenBank/DDBJ databases">
        <authorList>
            <person name="Gilroy R."/>
        </authorList>
    </citation>
    <scope>NUCLEOTIDE SEQUENCE</scope>
    <source>
        <strain evidence="3">14700</strain>
    </source>
</reference>
<dbReference type="PANTHER" id="PTHR37299:SF1">
    <property type="entry name" value="STAGE 0 SPORULATION PROTEIN A HOMOLOG"/>
    <property type="match status" value="1"/>
</dbReference>